<proteinExistence type="predicted"/>
<sequence length="65" mass="7293">MRDLPCCLVGPSLHPQTQPMALAVLHQFRLKQDSQVGCVLQLHISVAAIPTTKYRLFDGMRVFSK</sequence>
<gene>
    <name evidence="1" type="ORF">BDN72DRAFT_491856</name>
</gene>
<accession>A0ACD3AZ26</accession>
<dbReference type="Proteomes" id="UP000308600">
    <property type="component" value="Unassembled WGS sequence"/>
</dbReference>
<protein>
    <submittedName>
        <fullName evidence="1">Uncharacterized protein</fullName>
    </submittedName>
</protein>
<reference evidence="1 2" key="1">
    <citation type="journal article" date="2019" name="Nat. Ecol. Evol.">
        <title>Megaphylogeny resolves global patterns of mushroom evolution.</title>
        <authorList>
            <person name="Varga T."/>
            <person name="Krizsan K."/>
            <person name="Foldi C."/>
            <person name="Dima B."/>
            <person name="Sanchez-Garcia M."/>
            <person name="Sanchez-Ramirez S."/>
            <person name="Szollosi G.J."/>
            <person name="Szarkandi J.G."/>
            <person name="Papp V."/>
            <person name="Albert L."/>
            <person name="Andreopoulos W."/>
            <person name="Angelini C."/>
            <person name="Antonin V."/>
            <person name="Barry K.W."/>
            <person name="Bougher N.L."/>
            <person name="Buchanan P."/>
            <person name="Buyck B."/>
            <person name="Bense V."/>
            <person name="Catcheside P."/>
            <person name="Chovatia M."/>
            <person name="Cooper J."/>
            <person name="Damon W."/>
            <person name="Desjardin D."/>
            <person name="Finy P."/>
            <person name="Geml J."/>
            <person name="Haridas S."/>
            <person name="Hughes K."/>
            <person name="Justo A."/>
            <person name="Karasinski D."/>
            <person name="Kautmanova I."/>
            <person name="Kiss B."/>
            <person name="Kocsube S."/>
            <person name="Kotiranta H."/>
            <person name="LaButti K.M."/>
            <person name="Lechner B.E."/>
            <person name="Liimatainen K."/>
            <person name="Lipzen A."/>
            <person name="Lukacs Z."/>
            <person name="Mihaltcheva S."/>
            <person name="Morgado L.N."/>
            <person name="Niskanen T."/>
            <person name="Noordeloos M.E."/>
            <person name="Ohm R.A."/>
            <person name="Ortiz-Santana B."/>
            <person name="Ovrebo C."/>
            <person name="Racz N."/>
            <person name="Riley R."/>
            <person name="Savchenko A."/>
            <person name="Shiryaev A."/>
            <person name="Soop K."/>
            <person name="Spirin V."/>
            <person name="Szebenyi C."/>
            <person name="Tomsovsky M."/>
            <person name="Tulloss R.E."/>
            <person name="Uehling J."/>
            <person name="Grigoriev I.V."/>
            <person name="Vagvolgyi C."/>
            <person name="Papp T."/>
            <person name="Martin F.M."/>
            <person name="Miettinen O."/>
            <person name="Hibbett D.S."/>
            <person name="Nagy L.G."/>
        </authorList>
    </citation>
    <scope>NUCLEOTIDE SEQUENCE [LARGE SCALE GENOMIC DNA]</scope>
    <source>
        <strain evidence="1 2">NL-1719</strain>
    </source>
</reference>
<organism evidence="1 2">
    <name type="scientific">Pluteus cervinus</name>
    <dbReference type="NCBI Taxonomy" id="181527"/>
    <lineage>
        <taxon>Eukaryota</taxon>
        <taxon>Fungi</taxon>
        <taxon>Dikarya</taxon>
        <taxon>Basidiomycota</taxon>
        <taxon>Agaricomycotina</taxon>
        <taxon>Agaricomycetes</taxon>
        <taxon>Agaricomycetidae</taxon>
        <taxon>Agaricales</taxon>
        <taxon>Pluteineae</taxon>
        <taxon>Pluteaceae</taxon>
        <taxon>Pluteus</taxon>
    </lineage>
</organism>
<dbReference type="EMBL" id="ML208304">
    <property type="protein sequence ID" value="TFK70998.1"/>
    <property type="molecule type" value="Genomic_DNA"/>
</dbReference>
<evidence type="ECO:0000313" key="2">
    <source>
        <dbReference type="Proteomes" id="UP000308600"/>
    </source>
</evidence>
<keyword evidence="2" id="KW-1185">Reference proteome</keyword>
<name>A0ACD3AZ26_9AGAR</name>
<evidence type="ECO:0000313" key="1">
    <source>
        <dbReference type="EMBL" id="TFK70998.1"/>
    </source>
</evidence>